<evidence type="ECO:0000313" key="4">
    <source>
        <dbReference type="EMBL" id="MPN61108.1"/>
    </source>
</evidence>
<comment type="caution">
    <text evidence="4">The sequence shown here is derived from an EMBL/GenBank/DDBJ whole genome shotgun (WGS) entry which is preliminary data.</text>
</comment>
<gene>
    <name evidence="4" type="ORF">SDC9_208842</name>
</gene>
<name>A0A645JBP5_9ZZZZ</name>
<evidence type="ECO:0000256" key="2">
    <source>
        <dbReference type="ARBA" id="ARBA00023012"/>
    </source>
</evidence>
<sequence length="44" mass="5009">MTANAFDEDRQVCLNAGMNDHIAKPIDPDHLYMTLLHWLAKRAA</sequence>
<dbReference type="SUPFAM" id="SSF52172">
    <property type="entry name" value="CheY-like"/>
    <property type="match status" value="1"/>
</dbReference>
<evidence type="ECO:0000256" key="1">
    <source>
        <dbReference type="ARBA" id="ARBA00022553"/>
    </source>
</evidence>
<keyword evidence="2" id="KW-0902">Two-component regulatory system</keyword>
<keyword evidence="1" id="KW-0597">Phosphoprotein</keyword>
<organism evidence="4">
    <name type="scientific">bioreactor metagenome</name>
    <dbReference type="NCBI Taxonomy" id="1076179"/>
    <lineage>
        <taxon>unclassified sequences</taxon>
        <taxon>metagenomes</taxon>
        <taxon>ecological metagenomes</taxon>
    </lineage>
</organism>
<dbReference type="EMBL" id="VSSQ01137259">
    <property type="protein sequence ID" value="MPN61108.1"/>
    <property type="molecule type" value="Genomic_DNA"/>
</dbReference>
<dbReference type="PANTHER" id="PTHR45339:SF1">
    <property type="entry name" value="HYBRID SIGNAL TRANSDUCTION HISTIDINE KINASE J"/>
    <property type="match status" value="1"/>
</dbReference>
<dbReference type="InterPro" id="IPR001789">
    <property type="entry name" value="Sig_transdc_resp-reg_receiver"/>
</dbReference>
<dbReference type="AlphaFoldDB" id="A0A645JBP5"/>
<reference evidence="4" key="1">
    <citation type="submission" date="2019-08" db="EMBL/GenBank/DDBJ databases">
        <authorList>
            <person name="Kucharzyk K."/>
            <person name="Murdoch R.W."/>
            <person name="Higgins S."/>
            <person name="Loffler F."/>
        </authorList>
    </citation>
    <scope>NUCLEOTIDE SEQUENCE</scope>
</reference>
<protein>
    <recommendedName>
        <fullName evidence="3">Response regulatory domain-containing protein</fullName>
    </recommendedName>
</protein>
<dbReference type="GO" id="GO:0000160">
    <property type="term" value="P:phosphorelay signal transduction system"/>
    <property type="evidence" value="ECO:0007669"/>
    <property type="project" value="UniProtKB-KW"/>
</dbReference>
<feature type="domain" description="Response regulatory" evidence="3">
    <location>
        <begin position="1"/>
        <end position="39"/>
    </location>
</feature>
<dbReference type="PANTHER" id="PTHR45339">
    <property type="entry name" value="HYBRID SIGNAL TRANSDUCTION HISTIDINE KINASE J"/>
    <property type="match status" value="1"/>
</dbReference>
<evidence type="ECO:0000259" key="3">
    <source>
        <dbReference type="PROSITE" id="PS50110"/>
    </source>
</evidence>
<accession>A0A645JBP5</accession>
<dbReference type="PROSITE" id="PS50110">
    <property type="entry name" value="RESPONSE_REGULATORY"/>
    <property type="match status" value="1"/>
</dbReference>
<proteinExistence type="predicted"/>
<dbReference type="Gene3D" id="3.40.50.2300">
    <property type="match status" value="1"/>
</dbReference>
<dbReference type="InterPro" id="IPR011006">
    <property type="entry name" value="CheY-like_superfamily"/>
</dbReference>